<keyword evidence="7" id="KW-1185">Reference proteome</keyword>
<gene>
    <name evidence="6" type="ORF">BS640_08375</name>
</gene>
<dbReference type="GeneID" id="93566444"/>
<proteinExistence type="inferred from homology"/>
<dbReference type="SUPFAM" id="SSF140693">
    <property type="entry name" value="IpaD-like"/>
    <property type="match status" value="1"/>
</dbReference>
<evidence type="ECO:0000256" key="1">
    <source>
        <dbReference type="ARBA" id="ARBA00004613"/>
    </source>
</evidence>
<dbReference type="AlphaFoldDB" id="A0A1X0WGJ4"/>
<evidence type="ECO:0000256" key="2">
    <source>
        <dbReference type="ARBA" id="ARBA00007741"/>
    </source>
</evidence>
<evidence type="ECO:0000256" key="3">
    <source>
        <dbReference type="ARBA" id="ARBA00022525"/>
    </source>
</evidence>
<keyword evidence="3" id="KW-0964">Secreted</keyword>
<comment type="caution">
    <text evidence="6">The sequence shown here is derived from an EMBL/GenBank/DDBJ whole genome shotgun (WGS) entry which is preliminary data.</text>
</comment>
<evidence type="ECO:0000256" key="4">
    <source>
        <dbReference type="ARBA" id="ARBA00023026"/>
    </source>
</evidence>
<keyword evidence="5" id="KW-0175">Coiled coil</keyword>
<evidence type="ECO:0008006" key="8">
    <source>
        <dbReference type="Google" id="ProtNLM"/>
    </source>
</evidence>
<organism evidence="6 7">
    <name type="scientific">Rouxiella badensis</name>
    <dbReference type="NCBI Taxonomy" id="1646377"/>
    <lineage>
        <taxon>Bacteria</taxon>
        <taxon>Pseudomonadati</taxon>
        <taxon>Pseudomonadota</taxon>
        <taxon>Gammaproteobacteria</taxon>
        <taxon>Enterobacterales</taxon>
        <taxon>Yersiniaceae</taxon>
        <taxon>Rouxiella</taxon>
    </lineage>
</organism>
<dbReference type="Gene3D" id="1.20.1710.10">
    <property type="entry name" value="IpaD-like"/>
    <property type="match status" value="1"/>
</dbReference>
<dbReference type="InterPro" id="IPR009483">
    <property type="entry name" value="IpaD/BipD/SipD"/>
</dbReference>
<dbReference type="EMBL" id="MRWE01000011">
    <property type="protein sequence ID" value="ORJ25895.1"/>
    <property type="molecule type" value="Genomic_DNA"/>
</dbReference>
<name>A0A1X0WGJ4_9GAMM</name>
<evidence type="ECO:0000313" key="7">
    <source>
        <dbReference type="Proteomes" id="UP000192536"/>
    </source>
</evidence>
<evidence type="ECO:0000256" key="5">
    <source>
        <dbReference type="ARBA" id="ARBA00023054"/>
    </source>
</evidence>
<comment type="similarity">
    <text evidence="2">Belongs to the invasin protein D family.</text>
</comment>
<dbReference type="GO" id="GO:0005576">
    <property type="term" value="C:extracellular region"/>
    <property type="evidence" value="ECO:0007669"/>
    <property type="project" value="UniProtKB-SubCell"/>
</dbReference>
<sequence length="338" mass="38226">MTTSIGLQLSTSSVRYDAQQAPVLPNPKALWVDTEENVNSSVTEKNSELVQSLNAFEKALLAKDKSDAPFMTQLMLKNLREYESKLTLVKAQDNLVFVAEFKNLKQQMQDKLSVKSSAVAYLSDNDSNISDQIGEIIGEVKEGYYDIFEGALAKYINFYKELSNIMSEMGKLIKKSDKEGYLKYDFKTLQGKLDNLYDKYNKKADDGYKLSQLYPKDPKDNVSKVEAEKWAKDMGLPSGSVLQSQYGGDWYYVAIDLTPLKQMKDNLISSTSNDYELLNTQYESWVTGFNAQEDQIKTTLQSLTGRFANANSVYDNMVKVLSSTIGTLAEMSRRYFSI</sequence>
<dbReference type="Proteomes" id="UP000192536">
    <property type="component" value="Unassembled WGS sequence"/>
</dbReference>
<dbReference type="Pfam" id="PF06511">
    <property type="entry name" value="T3SS_TC"/>
    <property type="match status" value="1"/>
</dbReference>
<protein>
    <recommendedName>
        <fullName evidence="8">IpaD/SipD/SspD family type III secretion system needle tip protein</fullName>
    </recommendedName>
</protein>
<comment type="subcellular location">
    <subcellularLocation>
        <location evidence="1">Secreted</location>
    </subcellularLocation>
</comment>
<dbReference type="RefSeq" id="WP_017494067.1">
    <property type="nucleotide sequence ID" value="NZ_CP114062.1"/>
</dbReference>
<reference evidence="6 7" key="1">
    <citation type="journal article" date="2017" name="Int. J. Syst. Evol. Microbiol.">
        <title>Rouxiella badensis sp. nov. and Rouxiella silvae sp. nov. isolated from peat bog soil in Germany and emendation of the genus description.</title>
        <authorList>
            <person name="Le Fleche-Mateos A."/>
            <person name="Kugler J.H."/>
            <person name="Hansen S.H."/>
            <person name="Syldatk C."/>
            <person name="Hausmann R."/>
            <person name="Lomprez F."/>
            <person name="Vandenbogaert M."/>
            <person name="Manuguerra J.C."/>
            <person name="Grimont P.A."/>
        </authorList>
    </citation>
    <scope>NUCLEOTIDE SEQUENCE [LARGE SCALE GENOMIC DNA]</scope>
    <source>
        <strain evidence="6 7">DSM 100043</strain>
    </source>
</reference>
<dbReference type="InterPro" id="IPR036708">
    <property type="entry name" value="BipD-like_sf"/>
</dbReference>
<dbReference type="STRING" id="1646377.BS640_08375"/>
<evidence type="ECO:0000313" key="6">
    <source>
        <dbReference type="EMBL" id="ORJ25895.1"/>
    </source>
</evidence>
<accession>A0A1X0WGJ4</accession>
<keyword evidence="4" id="KW-0843">Virulence</keyword>